<dbReference type="Gene3D" id="3.40.50.1820">
    <property type="entry name" value="alpha/beta hydrolase"/>
    <property type="match status" value="1"/>
</dbReference>
<comment type="caution">
    <text evidence="3">The sequence shown here is derived from an EMBL/GenBank/DDBJ whole genome shotgun (WGS) entry which is preliminary data.</text>
</comment>
<evidence type="ECO:0000256" key="1">
    <source>
        <dbReference type="ARBA" id="ARBA00022801"/>
    </source>
</evidence>
<evidence type="ECO:0000259" key="2">
    <source>
        <dbReference type="Pfam" id="PF00561"/>
    </source>
</evidence>
<dbReference type="InterPro" id="IPR000639">
    <property type="entry name" value="Epox_hydrolase-like"/>
</dbReference>
<feature type="domain" description="AB hydrolase-1" evidence="2">
    <location>
        <begin position="26"/>
        <end position="231"/>
    </location>
</feature>
<dbReference type="PANTHER" id="PTHR43329">
    <property type="entry name" value="EPOXIDE HYDROLASE"/>
    <property type="match status" value="1"/>
</dbReference>
<protein>
    <submittedName>
        <fullName evidence="3">Pimeloyl-ACP methyl ester carboxylesterase</fullName>
    </submittedName>
</protein>
<dbReference type="GO" id="GO:0016787">
    <property type="term" value="F:hydrolase activity"/>
    <property type="evidence" value="ECO:0007669"/>
    <property type="project" value="UniProtKB-KW"/>
</dbReference>
<sequence length="286" mass="31392">MAELTTLTRDGLVFDVLDEGPRDGEVVVLLHGFPERSTSWRFVAPLLNAAGYRTVAMDQRGYSRGARPRRRRDYRGSELMADVLALVDAAAGPTGKAHVVGHDWGAVPAWLLAAHHPDRVASLTAVSVPHPQAFLTAMLRSGQLLKSWYMLAFQLPRLPELVLSRTGDIAARQLRSAGFTADDVARFRSEIVADGALPTALNWYRALPLGDPRLMRRRVSVPTTMVWSDQDVALARWGAEHAGDWVDAPFRFVPLEGVSHWIPTQAPEALAEAILDRVDHAQAAAS</sequence>
<organism evidence="3 4">
    <name type="scientific">Nocardioides kongjuensis</name>
    <dbReference type="NCBI Taxonomy" id="349522"/>
    <lineage>
        <taxon>Bacteria</taxon>
        <taxon>Bacillati</taxon>
        <taxon>Actinomycetota</taxon>
        <taxon>Actinomycetes</taxon>
        <taxon>Propionibacteriales</taxon>
        <taxon>Nocardioidaceae</taxon>
        <taxon>Nocardioides</taxon>
    </lineage>
</organism>
<name>A0A852RCU1_9ACTN</name>
<dbReference type="EMBL" id="JACCBF010000001">
    <property type="protein sequence ID" value="NYD31411.1"/>
    <property type="molecule type" value="Genomic_DNA"/>
</dbReference>
<dbReference type="InterPro" id="IPR000073">
    <property type="entry name" value="AB_hydrolase_1"/>
</dbReference>
<evidence type="ECO:0000313" key="4">
    <source>
        <dbReference type="Proteomes" id="UP000582231"/>
    </source>
</evidence>
<dbReference type="SUPFAM" id="SSF53474">
    <property type="entry name" value="alpha/beta-Hydrolases"/>
    <property type="match status" value="1"/>
</dbReference>
<dbReference type="AlphaFoldDB" id="A0A852RCU1"/>
<reference evidence="3 4" key="1">
    <citation type="submission" date="2020-07" db="EMBL/GenBank/DDBJ databases">
        <title>Sequencing the genomes of 1000 actinobacteria strains.</title>
        <authorList>
            <person name="Klenk H.-P."/>
        </authorList>
    </citation>
    <scope>NUCLEOTIDE SEQUENCE [LARGE SCALE GENOMIC DNA]</scope>
    <source>
        <strain evidence="3 4">DSM 19082</strain>
    </source>
</reference>
<dbReference type="Pfam" id="PF00561">
    <property type="entry name" value="Abhydrolase_1"/>
    <property type="match status" value="1"/>
</dbReference>
<dbReference type="Proteomes" id="UP000582231">
    <property type="component" value="Unassembled WGS sequence"/>
</dbReference>
<gene>
    <name evidence="3" type="ORF">BJ958_002957</name>
</gene>
<proteinExistence type="predicted"/>
<dbReference type="RefSeq" id="WP_179727575.1">
    <property type="nucleotide sequence ID" value="NZ_BAABEF010000001.1"/>
</dbReference>
<accession>A0A852RCU1</accession>
<keyword evidence="4" id="KW-1185">Reference proteome</keyword>
<dbReference type="PRINTS" id="PR00412">
    <property type="entry name" value="EPOXHYDRLASE"/>
</dbReference>
<keyword evidence="1" id="KW-0378">Hydrolase</keyword>
<dbReference type="InterPro" id="IPR029058">
    <property type="entry name" value="AB_hydrolase_fold"/>
</dbReference>
<evidence type="ECO:0000313" key="3">
    <source>
        <dbReference type="EMBL" id="NYD31411.1"/>
    </source>
</evidence>